<dbReference type="Pfam" id="PF00196">
    <property type="entry name" value="GerE"/>
    <property type="match status" value="1"/>
</dbReference>
<accession>A0A9D2SKA6</accession>
<dbReference type="AlphaFoldDB" id="A0A9D2SKA6"/>
<evidence type="ECO:0000256" key="1">
    <source>
        <dbReference type="ARBA" id="ARBA00023015"/>
    </source>
</evidence>
<protein>
    <submittedName>
        <fullName evidence="5">Helix-turn-helix transcriptional regulator</fullName>
    </submittedName>
</protein>
<dbReference type="SUPFAM" id="SSF46894">
    <property type="entry name" value="C-terminal effector domain of the bipartite response regulators"/>
    <property type="match status" value="1"/>
</dbReference>
<dbReference type="PANTHER" id="PTHR44688:SF16">
    <property type="entry name" value="DNA-BINDING TRANSCRIPTIONAL ACTIVATOR DEVR_DOSR"/>
    <property type="match status" value="1"/>
</dbReference>
<dbReference type="Proteomes" id="UP000823893">
    <property type="component" value="Unassembled WGS sequence"/>
</dbReference>
<gene>
    <name evidence="5" type="ORF">H9935_04070</name>
</gene>
<dbReference type="GO" id="GO:0006355">
    <property type="term" value="P:regulation of DNA-templated transcription"/>
    <property type="evidence" value="ECO:0007669"/>
    <property type="project" value="InterPro"/>
</dbReference>
<evidence type="ECO:0000256" key="3">
    <source>
        <dbReference type="ARBA" id="ARBA00023163"/>
    </source>
</evidence>
<proteinExistence type="predicted"/>
<dbReference type="PRINTS" id="PR00038">
    <property type="entry name" value="HTHLUXR"/>
</dbReference>
<name>A0A9D2SKA6_9FIRM</name>
<dbReference type="EMBL" id="DWWV01000045">
    <property type="protein sequence ID" value="HJC09975.1"/>
    <property type="molecule type" value="Genomic_DNA"/>
</dbReference>
<keyword evidence="1" id="KW-0805">Transcription regulation</keyword>
<evidence type="ECO:0000259" key="4">
    <source>
        <dbReference type="PROSITE" id="PS50043"/>
    </source>
</evidence>
<dbReference type="SMART" id="SM00421">
    <property type="entry name" value="HTH_LUXR"/>
    <property type="match status" value="1"/>
</dbReference>
<dbReference type="PANTHER" id="PTHR44688">
    <property type="entry name" value="DNA-BINDING TRANSCRIPTIONAL ACTIVATOR DEVR_DOSR"/>
    <property type="match status" value="1"/>
</dbReference>
<organism evidence="5 6">
    <name type="scientific">Candidatus Blautia merdigallinarum</name>
    <dbReference type="NCBI Taxonomy" id="2838495"/>
    <lineage>
        <taxon>Bacteria</taxon>
        <taxon>Bacillati</taxon>
        <taxon>Bacillota</taxon>
        <taxon>Clostridia</taxon>
        <taxon>Lachnospirales</taxon>
        <taxon>Lachnospiraceae</taxon>
        <taxon>Blautia</taxon>
    </lineage>
</organism>
<evidence type="ECO:0000256" key="2">
    <source>
        <dbReference type="ARBA" id="ARBA00023125"/>
    </source>
</evidence>
<dbReference type="GO" id="GO:0003677">
    <property type="term" value="F:DNA binding"/>
    <property type="evidence" value="ECO:0007669"/>
    <property type="project" value="UniProtKB-KW"/>
</dbReference>
<reference evidence="5" key="1">
    <citation type="journal article" date="2021" name="PeerJ">
        <title>Extensive microbial diversity within the chicken gut microbiome revealed by metagenomics and culture.</title>
        <authorList>
            <person name="Gilroy R."/>
            <person name="Ravi A."/>
            <person name="Getino M."/>
            <person name="Pursley I."/>
            <person name="Horton D.L."/>
            <person name="Alikhan N.F."/>
            <person name="Baker D."/>
            <person name="Gharbi K."/>
            <person name="Hall N."/>
            <person name="Watson M."/>
            <person name="Adriaenssens E.M."/>
            <person name="Foster-Nyarko E."/>
            <person name="Jarju S."/>
            <person name="Secka A."/>
            <person name="Antonio M."/>
            <person name="Oren A."/>
            <person name="Chaudhuri R.R."/>
            <person name="La Ragione R."/>
            <person name="Hildebrand F."/>
            <person name="Pallen M.J."/>
        </authorList>
    </citation>
    <scope>NUCLEOTIDE SEQUENCE</scope>
    <source>
        <strain evidence="5">ChiSxjej6B18-287</strain>
    </source>
</reference>
<dbReference type="Gene3D" id="1.10.10.10">
    <property type="entry name" value="Winged helix-like DNA-binding domain superfamily/Winged helix DNA-binding domain"/>
    <property type="match status" value="1"/>
</dbReference>
<keyword evidence="2" id="KW-0238">DNA-binding</keyword>
<feature type="non-terminal residue" evidence="5">
    <location>
        <position position="1"/>
    </location>
</feature>
<dbReference type="InterPro" id="IPR016032">
    <property type="entry name" value="Sig_transdc_resp-reg_C-effctor"/>
</dbReference>
<evidence type="ECO:0000313" key="6">
    <source>
        <dbReference type="Proteomes" id="UP000823893"/>
    </source>
</evidence>
<dbReference type="InterPro" id="IPR036388">
    <property type="entry name" value="WH-like_DNA-bd_sf"/>
</dbReference>
<feature type="domain" description="HTH luxR-type" evidence="4">
    <location>
        <begin position="140"/>
        <end position="204"/>
    </location>
</feature>
<comment type="caution">
    <text evidence="5">The sequence shown here is derived from an EMBL/GenBank/DDBJ whole genome shotgun (WGS) entry which is preliminary data.</text>
</comment>
<dbReference type="InterPro" id="IPR000792">
    <property type="entry name" value="Tscrpt_reg_LuxR_C"/>
</dbReference>
<dbReference type="CDD" id="cd06170">
    <property type="entry name" value="LuxR_C_like"/>
    <property type="match status" value="1"/>
</dbReference>
<keyword evidence="3" id="KW-0804">Transcription</keyword>
<reference evidence="5" key="2">
    <citation type="submission" date="2021-04" db="EMBL/GenBank/DDBJ databases">
        <authorList>
            <person name="Gilroy R."/>
        </authorList>
    </citation>
    <scope>NUCLEOTIDE SEQUENCE</scope>
    <source>
        <strain evidence="5">ChiSxjej6B18-287</strain>
    </source>
</reference>
<evidence type="ECO:0000313" key="5">
    <source>
        <dbReference type="EMBL" id="HJC09975.1"/>
    </source>
</evidence>
<dbReference type="PROSITE" id="PS50043">
    <property type="entry name" value="HTH_LUXR_2"/>
    <property type="match status" value="1"/>
</dbReference>
<sequence>YLLDRNGKISGLHLRNIEERWIKVYMAYYANTDGQHYSMFGKKTIGQRADVPAFNVHDWEGEPSAEFIPDFIRQRGLKYSWGAGFYDTLGELRLIIALDRKTKKKFTEKELQLLELILPLLNNLHRNFYYQNSDSKVTMRIDEEKVLTPRETQIAELLCQSVSPSQISEILHIARSTTYKHIAHIYEKMNVSSQRELLSRLLNS</sequence>